<comment type="similarity">
    <text evidence="6">Belongs to the HepT RNase toxin family.</text>
</comment>
<sequence>MDAVHKVRSYTAGLAKAAFIQDDKTFDAVVRNLEIIGEAAKSVPDSIRAKAPGVEWKKIAGLRDILIHEYFGIDGEIVWDIVQHKLPSLETAVQRLLRELE</sequence>
<evidence type="ECO:0000256" key="6">
    <source>
        <dbReference type="ARBA" id="ARBA00024207"/>
    </source>
</evidence>
<evidence type="ECO:0000256" key="4">
    <source>
        <dbReference type="ARBA" id="ARBA00022741"/>
    </source>
</evidence>
<keyword evidence="8" id="KW-1185">Reference proteome</keyword>
<reference evidence="7 8" key="1">
    <citation type="journal article" date="2015" name="Proc. Natl. Acad. Sci. U.S.A.">
        <title>Expanded metabolic versatility of ubiquitous nitrite-oxidizing bacteria from the genus Nitrospira.</title>
        <authorList>
            <person name="Koch H."/>
            <person name="Lucker S."/>
            <person name="Albertsen M."/>
            <person name="Kitzinger K."/>
            <person name="Herbold C."/>
            <person name="Spieck E."/>
            <person name="Nielsen P.H."/>
            <person name="Wagner M."/>
            <person name="Daims H."/>
        </authorList>
    </citation>
    <scope>NUCLEOTIDE SEQUENCE [LARGE SCALE GENOMIC DNA]</scope>
    <source>
        <strain evidence="7 8">NSP M-1</strain>
    </source>
</reference>
<evidence type="ECO:0000313" key="8">
    <source>
        <dbReference type="Proteomes" id="UP000069205"/>
    </source>
</evidence>
<dbReference type="EMBL" id="CP011801">
    <property type="protein sequence ID" value="ALA57376.1"/>
    <property type="molecule type" value="Genomic_DNA"/>
</dbReference>
<dbReference type="PANTHER" id="PTHR34139:SF1">
    <property type="entry name" value="RNASE MJ1380-RELATED"/>
    <property type="match status" value="1"/>
</dbReference>
<dbReference type="InterPro" id="IPR037038">
    <property type="entry name" value="HepT-like_sf"/>
</dbReference>
<keyword evidence="2" id="KW-1277">Toxin-antitoxin system</keyword>
<evidence type="ECO:0000313" key="7">
    <source>
        <dbReference type="EMBL" id="ALA57376.1"/>
    </source>
</evidence>
<protein>
    <recommendedName>
        <fullName evidence="9">Nucleotidyltransferase</fullName>
    </recommendedName>
</protein>
<name>A0A0K2G8S8_NITMO</name>
<dbReference type="AlphaFoldDB" id="A0A0K2G8S8"/>
<dbReference type="RefSeq" id="WP_238590461.1">
    <property type="nucleotide sequence ID" value="NZ_CP011801.1"/>
</dbReference>
<evidence type="ECO:0008006" key="9">
    <source>
        <dbReference type="Google" id="ProtNLM"/>
    </source>
</evidence>
<dbReference type="KEGG" id="nmv:NITMOv2_0942"/>
<keyword evidence="5" id="KW-0378">Hydrolase</keyword>
<proteinExistence type="inferred from homology"/>
<organism evidence="7 8">
    <name type="scientific">Nitrospira moscoviensis</name>
    <dbReference type="NCBI Taxonomy" id="42253"/>
    <lineage>
        <taxon>Bacteria</taxon>
        <taxon>Pseudomonadati</taxon>
        <taxon>Nitrospirota</taxon>
        <taxon>Nitrospiria</taxon>
        <taxon>Nitrospirales</taxon>
        <taxon>Nitrospiraceae</taxon>
        <taxon>Nitrospira</taxon>
    </lineage>
</organism>
<dbReference type="GO" id="GO:0016787">
    <property type="term" value="F:hydrolase activity"/>
    <property type="evidence" value="ECO:0007669"/>
    <property type="project" value="UniProtKB-KW"/>
</dbReference>
<dbReference type="Proteomes" id="UP000069205">
    <property type="component" value="Chromosome"/>
</dbReference>
<evidence type="ECO:0000256" key="1">
    <source>
        <dbReference type="ARBA" id="ARBA00022553"/>
    </source>
</evidence>
<evidence type="ECO:0000256" key="2">
    <source>
        <dbReference type="ARBA" id="ARBA00022649"/>
    </source>
</evidence>
<dbReference type="PATRIC" id="fig|42253.5.peg.924"/>
<gene>
    <name evidence="7" type="ORF">NITMOv2_0942</name>
</gene>
<dbReference type="STRING" id="42253.NITMOv2_0942"/>
<evidence type="ECO:0000256" key="3">
    <source>
        <dbReference type="ARBA" id="ARBA00022722"/>
    </source>
</evidence>
<dbReference type="GO" id="GO:0110001">
    <property type="term" value="C:toxin-antitoxin complex"/>
    <property type="evidence" value="ECO:0007669"/>
    <property type="project" value="InterPro"/>
</dbReference>
<keyword evidence="4" id="KW-0547">Nucleotide-binding</keyword>
<dbReference type="InterPro" id="IPR051813">
    <property type="entry name" value="HepT_RNase_toxin"/>
</dbReference>
<dbReference type="GO" id="GO:0000166">
    <property type="term" value="F:nucleotide binding"/>
    <property type="evidence" value="ECO:0007669"/>
    <property type="project" value="UniProtKB-KW"/>
</dbReference>
<dbReference type="Pfam" id="PF01934">
    <property type="entry name" value="HepT-like"/>
    <property type="match status" value="1"/>
</dbReference>
<keyword evidence="1" id="KW-0597">Phosphoprotein</keyword>
<dbReference type="Gene3D" id="1.20.120.580">
    <property type="entry name" value="bsu32300-like"/>
    <property type="match status" value="1"/>
</dbReference>
<keyword evidence="3" id="KW-0540">Nuclease</keyword>
<accession>A0A0K2G8S8</accession>
<dbReference type="GO" id="GO:0004540">
    <property type="term" value="F:RNA nuclease activity"/>
    <property type="evidence" value="ECO:0007669"/>
    <property type="project" value="InterPro"/>
</dbReference>
<dbReference type="InterPro" id="IPR008201">
    <property type="entry name" value="HepT-like"/>
</dbReference>
<dbReference type="PANTHER" id="PTHR34139">
    <property type="entry name" value="UPF0331 PROTEIN MJ0127"/>
    <property type="match status" value="1"/>
</dbReference>
<evidence type="ECO:0000256" key="5">
    <source>
        <dbReference type="ARBA" id="ARBA00022801"/>
    </source>
</evidence>